<evidence type="ECO:0000313" key="3">
    <source>
        <dbReference type="Proteomes" id="UP000005237"/>
    </source>
</evidence>
<reference evidence="3" key="1">
    <citation type="submission" date="2010-08" db="EMBL/GenBank/DDBJ databases">
        <authorList>
            <consortium name="Caenorhabditis japonica Sequencing Consortium"/>
            <person name="Wilson R.K."/>
        </authorList>
    </citation>
    <scope>NUCLEOTIDE SEQUENCE [LARGE SCALE GENOMIC DNA]</scope>
    <source>
        <strain evidence="3">DF5081</strain>
    </source>
</reference>
<sequence>MTLKSITLFLLLATWSQAMQQDDIRNLIANIGANRAEVMIITLNKNLVVDKDDVLKELFDENFLVKGCDEKGEKSDLKEYLGVNTAGDQLVSVTFSITGPNTSEKVDRGDYAFDYEFKSNFESNASFEGNGTAVIDINESKFLSAHQSCPVAAK</sequence>
<evidence type="ECO:0000313" key="2">
    <source>
        <dbReference type="EnsemblMetazoa" id="CJA11944.1"/>
    </source>
</evidence>
<evidence type="ECO:0000256" key="1">
    <source>
        <dbReference type="SAM" id="SignalP"/>
    </source>
</evidence>
<keyword evidence="3" id="KW-1185">Reference proteome</keyword>
<reference evidence="2" key="2">
    <citation type="submission" date="2022-06" db="UniProtKB">
        <authorList>
            <consortium name="EnsemblMetazoa"/>
        </authorList>
    </citation>
    <scope>IDENTIFICATION</scope>
    <source>
        <strain evidence="2">DF5081</strain>
    </source>
</reference>
<dbReference type="EnsemblMetazoa" id="CJA11944.1">
    <property type="protein sequence ID" value="CJA11944.1"/>
    <property type="gene ID" value="WBGene00131148"/>
</dbReference>
<name>A0A8R1HU74_CAEJA</name>
<proteinExistence type="predicted"/>
<feature type="chain" id="PRO_5035936440" evidence="1">
    <location>
        <begin position="19"/>
        <end position="154"/>
    </location>
</feature>
<protein>
    <submittedName>
        <fullName evidence="2">Uncharacterized protein</fullName>
    </submittedName>
</protein>
<keyword evidence="1" id="KW-0732">Signal</keyword>
<dbReference type="AlphaFoldDB" id="A0A8R1HU74"/>
<accession>A0A8R1HU74</accession>
<feature type="signal peptide" evidence="1">
    <location>
        <begin position="1"/>
        <end position="18"/>
    </location>
</feature>
<organism evidence="2 3">
    <name type="scientific">Caenorhabditis japonica</name>
    <dbReference type="NCBI Taxonomy" id="281687"/>
    <lineage>
        <taxon>Eukaryota</taxon>
        <taxon>Metazoa</taxon>
        <taxon>Ecdysozoa</taxon>
        <taxon>Nematoda</taxon>
        <taxon>Chromadorea</taxon>
        <taxon>Rhabditida</taxon>
        <taxon>Rhabditina</taxon>
        <taxon>Rhabditomorpha</taxon>
        <taxon>Rhabditoidea</taxon>
        <taxon>Rhabditidae</taxon>
        <taxon>Peloderinae</taxon>
        <taxon>Caenorhabditis</taxon>
    </lineage>
</organism>
<dbReference type="Proteomes" id="UP000005237">
    <property type="component" value="Unassembled WGS sequence"/>
</dbReference>